<reference evidence="8" key="1">
    <citation type="submission" date="2020-09" db="EMBL/GenBank/DDBJ databases">
        <title>A novel bacterium of genus Bacillus, isolated from South China Sea.</title>
        <authorList>
            <person name="Huang H."/>
            <person name="Mo K."/>
            <person name="Hu Y."/>
        </authorList>
    </citation>
    <scope>NUCLEOTIDE SEQUENCE</scope>
    <source>
        <strain evidence="8">IB182487</strain>
    </source>
</reference>
<accession>A0A926NHJ6</accession>
<dbReference type="RefSeq" id="WP_191159001.1">
    <property type="nucleotide sequence ID" value="NZ_JACXAI010000018.1"/>
</dbReference>
<comment type="function">
    <text evidence="5">May act as an export chaperone for the filament capping protein FliD.</text>
</comment>
<dbReference type="EMBL" id="JACXAI010000018">
    <property type="protein sequence ID" value="MBD1381401.1"/>
    <property type="molecule type" value="Genomic_DNA"/>
</dbReference>
<dbReference type="Pfam" id="PF05400">
    <property type="entry name" value="FliT"/>
    <property type="match status" value="1"/>
</dbReference>
<dbReference type="AlphaFoldDB" id="A0A926NHJ6"/>
<organism evidence="8 9">
    <name type="scientific">Metabacillus arenae</name>
    <dbReference type="NCBI Taxonomy" id="2771434"/>
    <lineage>
        <taxon>Bacteria</taxon>
        <taxon>Bacillati</taxon>
        <taxon>Bacillota</taxon>
        <taxon>Bacilli</taxon>
        <taxon>Bacillales</taxon>
        <taxon>Bacillaceae</taxon>
        <taxon>Metabacillus</taxon>
    </lineage>
</organism>
<gene>
    <name evidence="8" type="ORF">IC621_14275</name>
</gene>
<proteinExistence type="inferred from homology"/>
<keyword evidence="8" id="KW-0966">Cell projection</keyword>
<name>A0A926NHJ6_9BACI</name>
<evidence type="ECO:0000313" key="9">
    <source>
        <dbReference type="Proteomes" id="UP000626844"/>
    </source>
</evidence>
<dbReference type="InterPro" id="IPR008622">
    <property type="entry name" value="FliT"/>
</dbReference>
<keyword evidence="8" id="KW-0969">Cilium</keyword>
<comment type="similarity">
    <text evidence="6">Belongs to the bacillales FliT family.</text>
</comment>
<evidence type="ECO:0000256" key="1">
    <source>
        <dbReference type="ARBA" id="ARBA00004514"/>
    </source>
</evidence>
<evidence type="ECO:0000256" key="6">
    <source>
        <dbReference type="ARBA" id="ARBA00093785"/>
    </source>
</evidence>
<protein>
    <recommendedName>
        <fullName evidence="7">Flagellar protein FliT</fullName>
    </recommendedName>
</protein>
<dbReference type="Proteomes" id="UP000626844">
    <property type="component" value="Unassembled WGS sequence"/>
</dbReference>
<comment type="caution">
    <text evidence="8">The sequence shown here is derived from an EMBL/GenBank/DDBJ whole genome shotgun (WGS) entry which is preliminary data.</text>
</comment>
<keyword evidence="9" id="KW-1185">Reference proteome</keyword>
<evidence type="ECO:0000256" key="3">
    <source>
        <dbReference type="ARBA" id="ARBA00022795"/>
    </source>
</evidence>
<keyword evidence="8" id="KW-0282">Flagellum</keyword>
<evidence type="ECO:0000256" key="2">
    <source>
        <dbReference type="ARBA" id="ARBA00022490"/>
    </source>
</evidence>
<evidence type="ECO:0000256" key="7">
    <source>
        <dbReference type="ARBA" id="ARBA00093797"/>
    </source>
</evidence>
<evidence type="ECO:0000313" key="8">
    <source>
        <dbReference type="EMBL" id="MBD1381401.1"/>
    </source>
</evidence>
<keyword evidence="2" id="KW-0963">Cytoplasm</keyword>
<evidence type="ECO:0000256" key="5">
    <source>
        <dbReference type="ARBA" id="ARBA00093765"/>
    </source>
</evidence>
<comment type="subcellular location">
    <subcellularLocation>
        <location evidence="1">Cytoplasm</location>
        <location evidence="1">Cytosol</location>
    </subcellularLocation>
</comment>
<keyword evidence="3" id="KW-1005">Bacterial flagellum biogenesis</keyword>
<keyword evidence="4" id="KW-0143">Chaperone</keyword>
<evidence type="ECO:0000256" key="4">
    <source>
        <dbReference type="ARBA" id="ARBA00023186"/>
    </source>
</evidence>
<sequence length="116" mass="13571">MAAIEELFKSTEMLYEALDKTVKRELRDDQIQDIMSLLDKRDESMKKIQTSLSSQESRLMKKIIEQDKIILPLLVKVKAGIQQDIQNVRKTKSSAVKYVNPYQNRTADGMFYDKRK</sequence>